<comment type="caution">
    <text evidence="1">The sequence shown here is derived from an EMBL/GenBank/DDBJ whole genome shotgun (WGS) entry which is preliminary data.</text>
</comment>
<name>U2PKY9_LEVBR</name>
<evidence type="ECO:0000313" key="2">
    <source>
        <dbReference type="Proteomes" id="UP000016644"/>
    </source>
</evidence>
<dbReference type="Proteomes" id="UP000016644">
    <property type="component" value="Unassembled WGS sequence"/>
</dbReference>
<evidence type="ECO:0000313" key="1">
    <source>
        <dbReference type="EMBL" id="ERK44816.1"/>
    </source>
</evidence>
<gene>
    <name evidence="1" type="ORF">HMPREF0495_00614</name>
</gene>
<accession>U2PKY9</accession>
<dbReference type="AlphaFoldDB" id="U2PKY9"/>
<organism evidence="1 2">
    <name type="scientific">Levilactobacillus brevis ATCC 14869 = DSM 20054</name>
    <dbReference type="NCBI Taxonomy" id="649758"/>
    <lineage>
        <taxon>Bacteria</taxon>
        <taxon>Bacillati</taxon>
        <taxon>Bacillota</taxon>
        <taxon>Bacilli</taxon>
        <taxon>Lactobacillales</taxon>
        <taxon>Lactobacillaceae</taxon>
        <taxon>Levilactobacillus</taxon>
    </lineage>
</organism>
<protein>
    <submittedName>
        <fullName evidence="1">Uncharacterized protein</fullName>
    </submittedName>
</protein>
<dbReference type="HOGENOM" id="CLU_3201200_0_0_9"/>
<reference evidence="1 2" key="1">
    <citation type="submission" date="2013-06" db="EMBL/GenBank/DDBJ databases">
        <authorList>
            <person name="Weinstock G."/>
            <person name="Sodergren E."/>
            <person name="Lobos E.A."/>
            <person name="Fulton L."/>
            <person name="Fulton R."/>
            <person name="Courtney L."/>
            <person name="Fronick C."/>
            <person name="O'Laughlin M."/>
            <person name="Godfrey J."/>
            <person name="Wilson R.M."/>
            <person name="Miner T."/>
            <person name="Farmer C."/>
            <person name="Delehaunty K."/>
            <person name="Cordes M."/>
            <person name="Minx P."/>
            <person name="Tomlinson C."/>
            <person name="Chen J."/>
            <person name="Wollam A."/>
            <person name="Pepin K.H."/>
            <person name="Bhonagiri V."/>
            <person name="Zhang X."/>
            <person name="Warren W."/>
            <person name="Mitreva M."/>
            <person name="Mardis E.R."/>
            <person name="Wilson R.K."/>
        </authorList>
    </citation>
    <scope>NUCLEOTIDE SEQUENCE [LARGE SCALE GENOMIC DNA]</scope>
    <source>
        <strain evidence="1 2">ATCC 14869</strain>
    </source>
</reference>
<sequence length="45" mass="5147">MGLKDLYSPQFLTNLGTQLHQVAPTFDVTRFCQACLTEAYFKLVH</sequence>
<dbReference type="EMBL" id="AWVK01000026">
    <property type="protein sequence ID" value="ERK44816.1"/>
    <property type="molecule type" value="Genomic_DNA"/>
</dbReference>
<proteinExistence type="predicted"/>